<sequence length="323" mass="36473">FPARMIYNTKTYRALWIEQGEKKYLSWRRTIPGTGEQEKIDPETLLERKTGSAYEEATDEKCLYDDYMITFDHCHEMCKKLGPPKPDGAVCMNNVCFCFYNFAAGPYLLTYLTLRVSSTLTNPRNQDLVEASKKDASFDIFSSTSGSLDRNHKTTQYKSAMIWPDQSSKPEVYTVTTSPYQNVQLPTHTPYKSSVLDVAGPSCSTVSDERQGDCPKPKRSRLSDISCFYGDDIITEIRCHLWCKTAGEMIGLDVLGGSCENDKCVCTEKTSSGIKVSKLTSLEKRERTSSREPVGSTDGRILRSILTYGPYCRQRSRSRESQS</sequence>
<organism evidence="1 2">
    <name type="scientific">Eretmocerus hayati</name>
    <dbReference type="NCBI Taxonomy" id="131215"/>
    <lineage>
        <taxon>Eukaryota</taxon>
        <taxon>Metazoa</taxon>
        <taxon>Ecdysozoa</taxon>
        <taxon>Arthropoda</taxon>
        <taxon>Hexapoda</taxon>
        <taxon>Insecta</taxon>
        <taxon>Pterygota</taxon>
        <taxon>Neoptera</taxon>
        <taxon>Endopterygota</taxon>
        <taxon>Hymenoptera</taxon>
        <taxon>Apocrita</taxon>
        <taxon>Proctotrupomorpha</taxon>
        <taxon>Chalcidoidea</taxon>
        <taxon>Aphelinidae</taxon>
        <taxon>Aphelininae</taxon>
        <taxon>Eretmocerus</taxon>
    </lineage>
</organism>
<proteinExistence type="predicted"/>
<gene>
    <name evidence="1" type="ORF">QAD02_017971</name>
</gene>
<dbReference type="EMBL" id="CM056741">
    <property type="protein sequence ID" value="KAJ8682179.1"/>
    <property type="molecule type" value="Genomic_DNA"/>
</dbReference>
<protein>
    <submittedName>
        <fullName evidence="1">Uncharacterized protein</fullName>
    </submittedName>
</protein>
<name>A0ACC2PF31_9HYME</name>
<keyword evidence="2" id="KW-1185">Reference proteome</keyword>
<reference evidence="1" key="1">
    <citation type="submission" date="2023-04" db="EMBL/GenBank/DDBJ databases">
        <title>A chromosome-level genome assembly of the parasitoid wasp Eretmocerus hayati.</title>
        <authorList>
            <person name="Zhong Y."/>
            <person name="Liu S."/>
            <person name="Liu Y."/>
        </authorList>
    </citation>
    <scope>NUCLEOTIDE SEQUENCE</scope>
    <source>
        <strain evidence="1">ZJU_SS_LIU_2023</strain>
    </source>
</reference>
<evidence type="ECO:0000313" key="2">
    <source>
        <dbReference type="Proteomes" id="UP001239111"/>
    </source>
</evidence>
<evidence type="ECO:0000313" key="1">
    <source>
        <dbReference type="EMBL" id="KAJ8682179.1"/>
    </source>
</evidence>
<comment type="caution">
    <text evidence="1">The sequence shown here is derived from an EMBL/GenBank/DDBJ whole genome shotgun (WGS) entry which is preliminary data.</text>
</comment>
<feature type="non-terminal residue" evidence="1">
    <location>
        <position position="1"/>
    </location>
</feature>
<accession>A0ACC2PF31</accession>
<dbReference type="Proteomes" id="UP001239111">
    <property type="component" value="Chromosome 1"/>
</dbReference>